<dbReference type="HAMAP" id="MF_02019">
    <property type="entry name" value="MurF"/>
    <property type="match status" value="1"/>
</dbReference>
<evidence type="ECO:0000256" key="3">
    <source>
        <dbReference type="ARBA" id="ARBA00022618"/>
    </source>
</evidence>
<keyword evidence="8 10" id="KW-0131">Cell cycle</keyword>
<evidence type="ECO:0000256" key="5">
    <source>
        <dbReference type="ARBA" id="ARBA00022840"/>
    </source>
</evidence>
<dbReference type="Pfam" id="PF02875">
    <property type="entry name" value="Mur_ligase_C"/>
    <property type="match status" value="1"/>
</dbReference>
<comment type="function">
    <text evidence="10 11">Involved in cell wall formation. Catalyzes the final step in the synthesis of UDP-N-acetylmuramoyl-pentapeptide, the precursor of murein.</text>
</comment>
<dbReference type="Gene3D" id="3.40.1390.10">
    <property type="entry name" value="MurE/MurF, N-terminal domain"/>
    <property type="match status" value="1"/>
</dbReference>
<dbReference type="Proteomes" id="UP001168167">
    <property type="component" value="Unassembled WGS sequence"/>
</dbReference>
<evidence type="ECO:0000256" key="8">
    <source>
        <dbReference type="ARBA" id="ARBA00023306"/>
    </source>
</evidence>
<evidence type="ECO:0000259" key="14">
    <source>
        <dbReference type="Pfam" id="PF08245"/>
    </source>
</evidence>
<dbReference type="EC" id="6.3.2.10" evidence="10 11"/>
<dbReference type="PANTHER" id="PTHR43024:SF1">
    <property type="entry name" value="UDP-N-ACETYLMURAMOYL-TRIPEPTIDE--D-ALANYL-D-ALANINE LIGASE"/>
    <property type="match status" value="1"/>
</dbReference>
<feature type="binding site" evidence="10">
    <location>
        <begin position="111"/>
        <end position="117"/>
    </location>
    <ligand>
        <name>ATP</name>
        <dbReference type="ChEBI" id="CHEBI:30616"/>
    </ligand>
</feature>
<keyword evidence="5 10" id="KW-0067">ATP-binding</keyword>
<keyword evidence="9 10" id="KW-0961">Cell wall biogenesis/degradation</keyword>
<comment type="pathway">
    <text evidence="10 11">Cell wall biogenesis; peptidoglycan biosynthesis.</text>
</comment>
<comment type="subcellular location">
    <subcellularLocation>
        <location evidence="10 11">Cytoplasm</location>
    </subcellularLocation>
</comment>
<keyword evidence="16" id="KW-1185">Reference proteome</keyword>
<sequence length="443" mass="46716">MLATLTQAAQWCGGIRWGNGDPILTGVRIDSRQVRNGDLFVALPGARTNGHDFINAATDQGAAAVMVSLPFNAAHKISVGQLAVCDGAAALARLASRWRDKFDGTIIAVTGSNGKTTVKEMLASICRDAADESSTHRTIGNFNNRLGVSLTLLELRATHRYAVLETGMDAPGELTELGQMVRPQVAIINNCQRAHIGNFSSLDDIAAAKGELITTLPVDGVAVLNAADPYLNMWQQLAGTRQVLTFGFPGEGADFCGDWDGKHLQLPNGTQVMLRVPGMHNARNALAAAAAAQVLKLPETAVCTGLESFTGVAGRLRFIHRRQLLIIDDSYNANPDSALAAMAVLSDCDGEKIAVLGDMLALGKAADAAHRQIIDAAQQANATVFAVGEHMQAATGSGFSSKAALLKALNARLDAAEGQIVVLVKGSRGMKMEDIVSTLEQRS</sequence>
<reference evidence="15" key="1">
    <citation type="submission" date="2022-08" db="EMBL/GenBank/DDBJ databases">
        <authorList>
            <person name="Dzunkova M."/>
            <person name="La Clair J."/>
            <person name="Tyml T."/>
            <person name="Doud D."/>
            <person name="Schulz F."/>
            <person name="Piquer S."/>
            <person name="Porcel Sanchis D."/>
            <person name="Osborn A."/>
            <person name="Robinson D."/>
            <person name="Louie K.B."/>
            <person name="Bowen B.P."/>
            <person name="Bowers R."/>
            <person name="Lee J."/>
            <person name="Arnau Llombart V."/>
            <person name="Diaz Villanueva W."/>
            <person name="Gosliner T."/>
            <person name="Northen T."/>
            <person name="Cheng J.-F."/>
            <person name="Burkart M.D."/>
            <person name="Woyke T."/>
        </authorList>
    </citation>
    <scope>NUCLEOTIDE SEQUENCE</scope>
    <source>
        <strain evidence="15">Df01</strain>
    </source>
</reference>
<proteinExistence type="inferred from homology"/>
<dbReference type="InterPro" id="IPR035911">
    <property type="entry name" value="MurE/MurF_N"/>
</dbReference>
<dbReference type="EMBL" id="JANQAO010000001">
    <property type="protein sequence ID" value="MDM5147275.1"/>
    <property type="molecule type" value="Genomic_DNA"/>
</dbReference>
<evidence type="ECO:0000256" key="11">
    <source>
        <dbReference type="RuleBase" id="RU004136"/>
    </source>
</evidence>
<dbReference type="SUPFAM" id="SSF53244">
    <property type="entry name" value="MurD-like peptide ligases, peptide-binding domain"/>
    <property type="match status" value="1"/>
</dbReference>
<keyword evidence="7 10" id="KW-0573">Peptidoglycan synthesis</keyword>
<name>A0ABT7QKR9_9GAMM</name>
<organism evidence="15 16">
    <name type="scientific">Candidatus Doriopsillibacter californiensis</name>
    <dbReference type="NCBI Taxonomy" id="2970740"/>
    <lineage>
        <taxon>Bacteria</taxon>
        <taxon>Pseudomonadati</taxon>
        <taxon>Pseudomonadota</taxon>
        <taxon>Gammaproteobacteria</taxon>
        <taxon>Candidatus Tethybacterales</taxon>
        <taxon>Candidatus Persebacteraceae</taxon>
        <taxon>Candidatus Doriopsillibacter</taxon>
    </lineage>
</organism>
<dbReference type="Pfam" id="PF01225">
    <property type="entry name" value="Mur_ligase"/>
    <property type="match status" value="1"/>
</dbReference>
<reference evidence="15" key="2">
    <citation type="journal article" date="2023" name="Microbiome">
        <title>Synthase-selected sorting approach identifies a beta-lactone synthase in a nudibranch symbiotic bacterium.</title>
        <authorList>
            <person name="Dzunkova M."/>
            <person name="La Clair J.J."/>
            <person name="Tyml T."/>
            <person name="Doud D."/>
            <person name="Schulz F."/>
            <person name="Piquer-Esteban S."/>
            <person name="Porcel Sanchis D."/>
            <person name="Osborn A."/>
            <person name="Robinson D."/>
            <person name="Louie K.B."/>
            <person name="Bowen B.P."/>
            <person name="Bowers R.M."/>
            <person name="Lee J."/>
            <person name="Arnau V."/>
            <person name="Diaz-Villanueva W."/>
            <person name="Stepanauskas R."/>
            <person name="Gosliner T."/>
            <person name="Date S.V."/>
            <person name="Northen T.R."/>
            <person name="Cheng J.F."/>
            <person name="Burkart M.D."/>
            <person name="Woyke T."/>
        </authorList>
    </citation>
    <scope>NUCLEOTIDE SEQUENCE</scope>
    <source>
        <strain evidence="15">Df01</strain>
    </source>
</reference>
<evidence type="ECO:0000256" key="7">
    <source>
        <dbReference type="ARBA" id="ARBA00022984"/>
    </source>
</evidence>
<comment type="caution">
    <text evidence="15">The sequence shown here is derived from an EMBL/GenBank/DDBJ whole genome shotgun (WGS) entry which is preliminary data.</text>
</comment>
<evidence type="ECO:0000256" key="6">
    <source>
        <dbReference type="ARBA" id="ARBA00022960"/>
    </source>
</evidence>
<evidence type="ECO:0000313" key="15">
    <source>
        <dbReference type="EMBL" id="MDM5147275.1"/>
    </source>
</evidence>
<dbReference type="InterPro" id="IPR013221">
    <property type="entry name" value="Mur_ligase_cen"/>
</dbReference>
<evidence type="ECO:0000256" key="2">
    <source>
        <dbReference type="ARBA" id="ARBA00022598"/>
    </source>
</evidence>
<evidence type="ECO:0000256" key="9">
    <source>
        <dbReference type="ARBA" id="ARBA00023316"/>
    </source>
</evidence>
<dbReference type="SUPFAM" id="SSF63418">
    <property type="entry name" value="MurE/MurF N-terminal domain"/>
    <property type="match status" value="1"/>
</dbReference>
<dbReference type="GO" id="GO:0016874">
    <property type="term" value="F:ligase activity"/>
    <property type="evidence" value="ECO:0007669"/>
    <property type="project" value="UniProtKB-KW"/>
</dbReference>
<dbReference type="NCBIfam" id="TIGR01143">
    <property type="entry name" value="murF"/>
    <property type="match status" value="1"/>
</dbReference>
<keyword evidence="4 10" id="KW-0547">Nucleotide-binding</keyword>
<evidence type="ECO:0000256" key="10">
    <source>
        <dbReference type="HAMAP-Rule" id="MF_02019"/>
    </source>
</evidence>
<feature type="domain" description="Mur ligase C-terminal" evidence="13">
    <location>
        <begin position="314"/>
        <end position="428"/>
    </location>
</feature>
<dbReference type="Pfam" id="PF08245">
    <property type="entry name" value="Mur_ligase_M"/>
    <property type="match status" value="1"/>
</dbReference>
<dbReference type="SUPFAM" id="SSF53623">
    <property type="entry name" value="MurD-like peptide ligases, catalytic domain"/>
    <property type="match status" value="1"/>
</dbReference>
<evidence type="ECO:0000259" key="13">
    <source>
        <dbReference type="Pfam" id="PF02875"/>
    </source>
</evidence>
<keyword evidence="1 10" id="KW-0963">Cytoplasm</keyword>
<dbReference type="InterPro" id="IPR036615">
    <property type="entry name" value="Mur_ligase_C_dom_sf"/>
</dbReference>
<dbReference type="InterPro" id="IPR036565">
    <property type="entry name" value="Mur-like_cat_sf"/>
</dbReference>
<comment type="similarity">
    <text evidence="10">Belongs to the MurCDEF family. MurF subfamily.</text>
</comment>
<comment type="catalytic activity">
    <reaction evidence="10 11">
        <text>D-alanyl-D-alanine + UDP-N-acetyl-alpha-D-muramoyl-L-alanyl-gamma-D-glutamyl-meso-2,6-diaminopimelate + ATP = UDP-N-acetyl-alpha-D-muramoyl-L-alanyl-gamma-D-glutamyl-meso-2,6-diaminopimeloyl-D-alanyl-D-alanine + ADP + phosphate + H(+)</text>
        <dbReference type="Rhea" id="RHEA:28374"/>
        <dbReference type="ChEBI" id="CHEBI:15378"/>
        <dbReference type="ChEBI" id="CHEBI:30616"/>
        <dbReference type="ChEBI" id="CHEBI:43474"/>
        <dbReference type="ChEBI" id="CHEBI:57822"/>
        <dbReference type="ChEBI" id="CHEBI:61386"/>
        <dbReference type="ChEBI" id="CHEBI:83905"/>
        <dbReference type="ChEBI" id="CHEBI:456216"/>
        <dbReference type="EC" id="6.3.2.10"/>
    </reaction>
</comment>
<keyword evidence="2 10" id="KW-0436">Ligase</keyword>
<gene>
    <name evidence="10 15" type="primary">murF</name>
    <name evidence="15" type="ORF">NQX30_02655</name>
</gene>
<evidence type="ECO:0000256" key="4">
    <source>
        <dbReference type="ARBA" id="ARBA00022741"/>
    </source>
</evidence>
<dbReference type="Gene3D" id="3.40.1190.10">
    <property type="entry name" value="Mur-like, catalytic domain"/>
    <property type="match status" value="1"/>
</dbReference>
<feature type="domain" description="Mur ligase central" evidence="14">
    <location>
        <begin position="109"/>
        <end position="292"/>
    </location>
</feature>
<dbReference type="InterPro" id="IPR005863">
    <property type="entry name" value="UDP-N-AcMur_synth"/>
</dbReference>
<evidence type="ECO:0000313" key="16">
    <source>
        <dbReference type="Proteomes" id="UP001168167"/>
    </source>
</evidence>
<protein>
    <recommendedName>
        <fullName evidence="10 11">UDP-N-acetylmuramoyl-tripeptide--D-alanyl-D-alanine ligase</fullName>
        <ecNumber evidence="10 11">6.3.2.10</ecNumber>
    </recommendedName>
    <alternativeName>
        <fullName evidence="10">D-alanyl-D-alanine-adding enzyme</fullName>
    </alternativeName>
</protein>
<dbReference type="PANTHER" id="PTHR43024">
    <property type="entry name" value="UDP-N-ACETYLMURAMOYL-TRIPEPTIDE--D-ALANYL-D-ALANINE LIGASE"/>
    <property type="match status" value="1"/>
</dbReference>
<dbReference type="InterPro" id="IPR000713">
    <property type="entry name" value="Mur_ligase_N"/>
</dbReference>
<keyword evidence="3 10" id="KW-0132">Cell division</keyword>
<dbReference type="InterPro" id="IPR004101">
    <property type="entry name" value="Mur_ligase_C"/>
</dbReference>
<feature type="domain" description="Mur ligase N-terminal catalytic" evidence="12">
    <location>
        <begin position="25"/>
        <end position="98"/>
    </location>
</feature>
<dbReference type="InterPro" id="IPR051046">
    <property type="entry name" value="MurCDEF_CellWall_CoF430Synth"/>
</dbReference>
<evidence type="ECO:0000259" key="12">
    <source>
        <dbReference type="Pfam" id="PF01225"/>
    </source>
</evidence>
<accession>A0ABT7QKR9</accession>
<dbReference type="Gene3D" id="3.90.190.20">
    <property type="entry name" value="Mur ligase, C-terminal domain"/>
    <property type="match status" value="1"/>
</dbReference>
<keyword evidence="6 10" id="KW-0133">Cell shape</keyword>
<evidence type="ECO:0000256" key="1">
    <source>
        <dbReference type="ARBA" id="ARBA00022490"/>
    </source>
</evidence>